<reference evidence="4 5" key="1">
    <citation type="journal article" date="2013" name="Genome Biol.">
        <title>Genome of Acanthamoeba castellanii highlights extensive lateral gene transfer and early evolution of tyrosine kinase signaling.</title>
        <authorList>
            <person name="Clarke M."/>
            <person name="Lohan A.J."/>
            <person name="Liu B."/>
            <person name="Lagkouvardos I."/>
            <person name="Roy S."/>
            <person name="Zafar N."/>
            <person name="Bertelli C."/>
            <person name="Schilde C."/>
            <person name="Kianianmomeni A."/>
            <person name="Burglin T.R."/>
            <person name="Frech C."/>
            <person name="Turcotte B."/>
            <person name="Kopec K.O."/>
            <person name="Synnott J.M."/>
            <person name="Choo C."/>
            <person name="Paponov I."/>
            <person name="Finkler A."/>
            <person name="Soon Heng Tan C."/>
            <person name="Hutchins A.P."/>
            <person name="Weinmeier T."/>
            <person name="Rattei T."/>
            <person name="Chu J.S."/>
            <person name="Gimenez G."/>
            <person name="Irimia M."/>
            <person name="Rigden D.J."/>
            <person name="Fitzpatrick D.A."/>
            <person name="Lorenzo-Morales J."/>
            <person name="Bateman A."/>
            <person name="Chiu C.H."/>
            <person name="Tang P."/>
            <person name="Hegemann P."/>
            <person name="Fromm H."/>
            <person name="Raoult D."/>
            <person name="Greub G."/>
            <person name="Miranda-Saavedra D."/>
            <person name="Chen N."/>
            <person name="Nash P."/>
            <person name="Ginger M.L."/>
            <person name="Horn M."/>
            <person name="Schaap P."/>
            <person name="Caler L."/>
            <person name="Loftus B."/>
        </authorList>
    </citation>
    <scope>NUCLEOTIDE SEQUENCE [LARGE SCALE GENOMIC DNA]</scope>
    <source>
        <strain evidence="4 5">Neff</strain>
    </source>
</reference>
<dbReference type="Gene3D" id="3.40.630.30">
    <property type="match status" value="1"/>
</dbReference>
<dbReference type="GO" id="GO:0031146">
    <property type="term" value="P:SCF-dependent proteasomal ubiquitin-dependent protein catabolic process"/>
    <property type="evidence" value="ECO:0007669"/>
    <property type="project" value="TreeGrafter"/>
</dbReference>
<dbReference type="InterPro" id="IPR001611">
    <property type="entry name" value="Leu-rich_rpt"/>
</dbReference>
<dbReference type="PROSITE" id="PS51186">
    <property type="entry name" value="GNAT"/>
    <property type="match status" value="1"/>
</dbReference>
<keyword evidence="5" id="KW-1185">Reference proteome</keyword>
<feature type="compositionally biased region" description="Low complexity" evidence="1">
    <location>
        <begin position="104"/>
        <end position="114"/>
    </location>
</feature>
<dbReference type="OrthoDB" id="47374at2759"/>
<dbReference type="InterPro" id="IPR000182">
    <property type="entry name" value="GNAT_dom"/>
</dbReference>
<dbReference type="GO" id="GO:0019005">
    <property type="term" value="C:SCF ubiquitin ligase complex"/>
    <property type="evidence" value="ECO:0007669"/>
    <property type="project" value="TreeGrafter"/>
</dbReference>
<dbReference type="GO" id="GO:0016747">
    <property type="term" value="F:acyltransferase activity, transferring groups other than amino-acyl groups"/>
    <property type="evidence" value="ECO:0007669"/>
    <property type="project" value="InterPro"/>
</dbReference>
<dbReference type="AlphaFoldDB" id="L8GXF6"/>
<keyword evidence="2" id="KW-1133">Transmembrane helix</keyword>
<evidence type="ECO:0000256" key="2">
    <source>
        <dbReference type="SAM" id="Phobius"/>
    </source>
</evidence>
<dbReference type="GeneID" id="14918507"/>
<sequence>MAALPPLASSDNVVVAEASGWGLAQITQAALRAVGGAWRAASGGGDDLNHSNNHKVSIWGQQQPRPLVVALAAVATVGAVGGAALLLAWVLRRRTSPPPPPPRSSQQPQPRLSQASTSVEADLEDGPAAHNDDQYHDCDRRAVECQDTMNAEPMKPADFVSCPPLPLNCAIITLAGERNRDHVVLPLRLELLSEKTADDLQVLNDSLFPIKYNRRLYDILLRTPELSCLAYYGDTLVGASSSRVEPISDSEDEDDESEERPGEAEIQKHKMANYYVMTLGVLGPYRRKGVGGQLLRHAFDDCHRVEKETAKRAEEKKRREEERRQTAPTPIRTATATTKITARCAMRINDVYIHIASKSGREVEFYKRHGFEMTRIDRDYYRRVEPPDALVFSKNYAHYQVEQQLLKDNPTSGADAVGSLKDMLGKWVSQNWTAMESQLAVLPADLRAWLLNYLTVNSLLVDPLLHILAPDSAATRLDLSWCKSVTETGLQGIGEACPQIQQLMLRGTSIRFSPFLKSLKHFPFVHSINLDLCPDIEDKDVVSIITSLGRNLRSISLAGCVKVLRAPSYLTPYPTLRSLVIAFDGLKANASLGSGAQVSEQAVEKLVTECPNLENVSLSGCDRITDASLECLSSLTKLQQLDISWCRQLTNVEPLSACRHLSVLNLDGCWNVSGRRFMELCSSVLLTVLSIDECGGIRRKHLSWCAQNQRFAALRSLTLSGFSKLHDEDLTLLVKSADQLMHLVLWATDFSEALLQQLADAYPRIEIEAFSNMIDPEGGSSHRTTAAQ</sequence>
<gene>
    <name evidence="4" type="ORF">ACA1_064520</name>
</gene>
<evidence type="ECO:0000313" key="4">
    <source>
        <dbReference type="EMBL" id="ELR17665.1"/>
    </source>
</evidence>
<proteinExistence type="predicted"/>
<dbReference type="InterPro" id="IPR032675">
    <property type="entry name" value="LRR_dom_sf"/>
</dbReference>
<evidence type="ECO:0000313" key="5">
    <source>
        <dbReference type="Proteomes" id="UP000011083"/>
    </source>
</evidence>
<dbReference type="KEGG" id="acan:ACA1_064520"/>
<protein>
    <submittedName>
        <fullName evidence="4">Leucine rich repeat domain containing protein</fullName>
    </submittedName>
</protein>
<dbReference type="SUPFAM" id="SSF52047">
    <property type="entry name" value="RNI-like"/>
    <property type="match status" value="1"/>
</dbReference>
<dbReference type="Pfam" id="PF00583">
    <property type="entry name" value="Acetyltransf_1"/>
    <property type="match status" value="1"/>
</dbReference>
<dbReference type="STRING" id="1257118.L8GXF6"/>
<dbReference type="Pfam" id="PF13516">
    <property type="entry name" value="LRR_6"/>
    <property type="match status" value="1"/>
</dbReference>
<dbReference type="SMART" id="SM00367">
    <property type="entry name" value="LRR_CC"/>
    <property type="match status" value="4"/>
</dbReference>
<dbReference type="EMBL" id="KB007974">
    <property type="protein sequence ID" value="ELR17665.1"/>
    <property type="molecule type" value="Genomic_DNA"/>
</dbReference>
<dbReference type="InterPro" id="IPR006553">
    <property type="entry name" value="Leu-rich_rpt_Cys-con_subtyp"/>
</dbReference>
<feature type="region of interest" description="Disordered" evidence="1">
    <location>
        <begin position="242"/>
        <end position="266"/>
    </location>
</feature>
<organism evidence="4 5">
    <name type="scientific">Acanthamoeba castellanii (strain ATCC 30010 / Neff)</name>
    <dbReference type="NCBI Taxonomy" id="1257118"/>
    <lineage>
        <taxon>Eukaryota</taxon>
        <taxon>Amoebozoa</taxon>
        <taxon>Discosea</taxon>
        <taxon>Longamoebia</taxon>
        <taxon>Centramoebida</taxon>
        <taxon>Acanthamoebidae</taxon>
        <taxon>Acanthamoeba</taxon>
    </lineage>
</organism>
<dbReference type="RefSeq" id="XP_004339678.1">
    <property type="nucleotide sequence ID" value="XM_004339630.1"/>
</dbReference>
<keyword evidence="2" id="KW-0472">Membrane</keyword>
<dbReference type="VEuPathDB" id="AmoebaDB:ACA1_064520"/>
<evidence type="ECO:0000256" key="1">
    <source>
        <dbReference type="SAM" id="MobiDB-lite"/>
    </source>
</evidence>
<feature type="transmembrane region" description="Helical" evidence="2">
    <location>
        <begin position="67"/>
        <end position="91"/>
    </location>
</feature>
<feature type="domain" description="N-acetyltransferase" evidence="3">
    <location>
        <begin position="187"/>
        <end position="397"/>
    </location>
</feature>
<dbReference type="Gene3D" id="3.80.10.10">
    <property type="entry name" value="Ribonuclease Inhibitor"/>
    <property type="match status" value="2"/>
</dbReference>
<dbReference type="InterPro" id="IPR016181">
    <property type="entry name" value="Acyl_CoA_acyltransferase"/>
</dbReference>
<dbReference type="SUPFAM" id="SSF55729">
    <property type="entry name" value="Acyl-CoA N-acyltransferases (Nat)"/>
    <property type="match status" value="1"/>
</dbReference>
<name>L8GXF6_ACACF</name>
<dbReference type="Proteomes" id="UP000011083">
    <property type="component" value="Unassembled WGS sequence"/>
</dbReference>
<evidence type="ECO:0000259" key="3">
    <source>
        <dbReference type="PROSITE" id="PS51186"/>
    </source>
</evidence>
<keyword evidence="2" id="KW-0812">Transmembrane</keyword>
<dbReference type="CDD" id="cd04301">
    <property type="entry name" value="NAT_SF"/>
    <property type="match status" value="1"/>
</dbReference>
<dbReference type="PANTHER" id="PTHR13318">
    <property type="entry name" value="PARTNER OF PAIRED, ISOFORM B-RELATED"/>
    <property type="match status" value="1"/>
</dbReference>
<feature type="compositionally biased region" description="Acidic residues" evidence="1">
    <location>
        <begin position="248"/>
        <end position="258"/>
    </location>
</feature>
<feature type="region of interest" description="Disordered" evidence="1">
    <location>
        <begin position="96"/>
        <end position="135"/>
    </location>
</feature>
<accession>L8GXF6</accession>